<reference evidence="2" key="1">
    <citation type="submission" date="2023-07" db="EMBL/GenBank/DDBJ databases">
        <title>Between Cages and Wild: Unraveling the Impact of Captivity on Animal Microbiomes and Antimicrobial Resistance.</title>
        <authorList>
            <person name="Schmartz G.P."/>
            <person name="Rehner J."/>
            <person name="Schuff M.J."/>
            <person name="Becker S.L."/>
            <person name="Kravczyk M."/>
            <person name="Gurevich A."/>
            <person name="Francke R."/>
            <person name="Mueller R."/>
            <person name="Keller V."/>
            <person name="Keller A."/>
        </authorList>
    </citation>
    <scope>NUCLEOTIDE SEQUENCE</scope>
    <source>
        <strain evidence="2">S12M_St_49</strain>
    </source>
</reference>
<organism evidence="2 3">
    <name type="scientific">Phoenicibacter congonensis</name>
    <dbReference type="NCBI Taxonomy" id="1944646"/>
    <lineage>
        <taxon>Bacteria</taxon>
        <taxon>Bacillati</taxon>
        <taxon>Actinomycetota</taxon>
        <taxon>Coriobacteriia</taxon>
        <taxon>Eggerthellales</taxon>
        <taxon>Eggerthellaceae</taxon>
        <taxon>Phoenicibacter</taxon>
    </lineage>
</organism>
<accession>A0AA43U9M2</accession>
<protein>
    <submittedName>
        <fullName evidence="2">DUF1461 domain-containing protein</fullName>
    </submittedName>
</protein>
<feature type="transmembrane region" description="Helical" evidence="1">
    <location>
        <begin position="12"/>
        <end position="30"/>
    </location>
</feature>
<comment type="caution">
    <text evidence="2">The sequence shown here is derived from an EMBL/GenBank/DDBJ whole genome shotgun (WGS) entry which is preliminary data.</text>
</comment>
<keyword evidence="1" id="KW-0812">Transmembrane</keyword>
<dbReference type="InterPro" id="IPR010178">
    <property type="entry name" value="Lit"/>
</dbReference>
<feature type="transmembrane region" description="Helical" evidence="1">
    <location>
        <begin position="139"/>
        <end position="158"/>
    </location>
</feature>
<proteinExistence type="predicted"/>
<gene>
    <name evidence="2" type="ORF">Q3982_00460</name>
</gene>
<dbReference type="AlphaFoldDB" id="A0AA43U9M2"/>
<name>A0AA43U9M2_9ACTN</name>
<keyword evidence="3" id="KW-1185">Reference proteome</keyword>
<keyword evidence="1" id="KW-1133">Transmembrane helix</keyword>
<evidence type="ECO:0000313" key="2">
    <source>
        <dbReference type="EMBL" id="MDO4841136.1"/>
    </source>
</evidence>
<evidence type="ECO:0000256" key="1">
    <source>
        <dbReference type="SAM" id="Phobius"/>
    </source>
</evidence>
<feature type="transmembrane region" description="Helical" evidence="1">
    <location>
        <begin position="100"/>
        <end position="127"/>
    </location>
</feature>
<dbReference type="Proteomes" id="UP001168575">
    <property type="component" value="Unassembled WGS sequence"/>
</dbReference>
<feature type="transmembrane region" description="Helical" evidence="1">
    <location>
        <begin position="191"/>
        <end position="213"/>
    </location>
</feature>
<dbReference type="EMBL" id="JAUMVS010000003">
    <property type="protein sequence ID" value="MDO4841136.1"/>
    <property type="molecule type" value="Genomic_DNA"/>
</dbReference>
<keyword evidence="1" id="KW-0472">Membrane</keyword>
<sequence>MIKLIFKGIGRLALAGAILLSGLMVCIHVPQVTDMLSRMTSHASIAGVDVDTIAKASVASRDFSMGLIGIEGLKSTFATLGIPTNALDTSMLTHLQDCTWVFQLVTNIFLALAAAGLVFAILAAVFGGRNGLAKMLRHSAILALVILAVFAIWVTIGFDSFFTWMHSLFFANGTWTFDANSFLISMYPENFWLGMGVVWALTTIIVAIVVIGVSQIVRKH</sequence>
<dbReference type="Pfam" id="PF07314">
    <property type="entry name" value="Lit"/>
    <property type="match status" value="1"/>
</dbReference>
<evidence type="ECO:0000313" key="3">
    <source>
        <dbReference type="Proteomes" id="UP001168575"/>
    </source>
</evidence>